<dbReference type="PANTHER" id="PTHR11699">
    <property type="entry name" value="ALDEHYDE DEHYDROGENASE-RELATED"/>
    <property type="match status" value="1"/>
</dbReference>
<organism evidence="6 7">
    <name type="scientific">Rhizobium paranaense</name>
    <dbReference type="NCBI Taxonomy" id="1650438"/>
    <lineage>
        <taxon>Bacteria</taxon>
        <taxon>Pseudomonadati</taxon>
        <taxon>Pseudomonadota</taxon>
        <taxon>Alphaproteobacteria</taxon>
        <taxon>Hyphomicrobiales</taxon>
        <taxon>Rhizobiaceae</taxon>
        <taxon>Rhizobium/Agrobacterium group</taxon>
        <taxon>Rhizobium</taxon>
    </lineage>
</organism>
<evidence type="ECO:0000256" key="4">
    <source>
        <dbReference type="RuleBase" id="RU003345"/>
    </source>
</evidence>
<dbReference type="Gene3D" id="3.40.309.10">
    <property type="entry name" value="Aldehyde Dehydrogenase, Chain A, domain 2"/>
    <property type="match status" value="1"/>
</dbReference>
<sequence>MKQYTLLIGGEPVATSHHAPVANPSDSSVVGYMPLASEIDLDQAVAAAAKAFKSWSQTSNEERAKACRDVAEKINEHAEELAQILTREQGKPLNGLGSRFEIGAAIAWTRHTAELELPVEILQDDSEGRVELHRKPVGVVGSITPWNWPVMIACWHIVPAVRAGNTVIIKPSPLTPLSTIRLVEIMNEVLPPGVVNVITGENSIGAALSAHPGIAKMTFTGSTETGKKVMASAVATLKRLTLELGGNDAGIVLPDADPKAIVEGLFWGAFINNGQTCAALKRLYVHDSIYEDVCRGLADYASRIIVGDGLDESSILGPVQNEMQYNKVRELVDDARARGGRILTGGAPMDRPGYFYPITLVADVDHGVRLVDEEQFGPALPIIRYSDIDEVVARANQNPAGLGGSVWSSDAEKAKRYAMQLECGSVWINKHGTIQPNAPFGGVKQSGIGVEFGIEGLKEFTTIQTVLS</sequence>
<dbReference type="InterPro" id="IPR015590">
    <property type="entry name" value="Aldehyde_DH_dom"/>
</dbReference>
<keyword evidence="7" id="KW-1185">Reference proteome</keyword>
<gene>
    <name evidence="6" type="ORF">GGD50_005917</name>
</gene>
<accession>A0A7W9D4H7</accession>
<name>A0A7W9D4H7_9HYPH</name>
<evidence type="ECO:0000313" key="7">
    <source>
        <dbReference type="Proteomes" id="UP000549882"/>
    </source>
</evidence>
<feature type="active site" evidence="3">
    <location>
        <position position="243"/>
    </location>
</feature>
<keyword evidence="2 4" id="KW-0560">Oxidoreductase</keyword>
<dbReference type="Gene3D" id="3.40.605.10">
    <property type="entry name" value="Aldehyde Dehydrogenase, Chain A, domain 1"/>
    <property type="match status" value="1"/>
</dbReference>
<evidence type="ECO:0000259" key="5">
    <source>
        <dbReference type="Pfam" id="PF00171"/>
    </source>
</evidence>
<dbReference type="RefSeq" id="WP_183940521.1">
    <property type="nucleotide sequence ID" value="NZ_JACHBI010000018.1"/>
</dbReference>
<dbReference type="InterPro" id="IPR016160">
    <property type="entry name" value="Ald_DH_CS_CYS"/>
</dbReference>
<dbReference type="PROSITE" id="PS00687">
    <property type="entry name" value="ALDEHYDE_DEHYDR_GLU"/>
    <property type="match status" value="1"/>
</dbReference>
<dbReference type="InterPro" id="IPR029510">
    <property type="entry name" value="Ald_DH_CS_GLU"/>
</dbReference>
<dbReference type="InterPro" id="IPR044086">
    <property type="entry name" value="LUC3-like"/>
</dbReference>
<dbReference type="EMBL" id="JACHBI010000018">
    <property type="protein sequence ID" value="MBB5577265.1"/>
    <property type="molecule type" value="Genomic_DNA"/>
</dbReference>
<feature type="domain" description="Aldehyde dehydrogenase" evidence="5">
    <location>
        <begin position="17"/>
        <end position="466"/>
    </location>
</feature>
<dbReference type="AlphaFoldDB" id="A0A7W9D4H7"/>
<comment type="similarity">
    <text evidence="1 4">Belongs to the aldehyde dehydrogenase family.</text>
</comment>
<dbReference type="PROSITE" id="PS00070">
    <property type="entry name" value="ALDEHYDE_DEHYDR_CYS"/>
    <property type="match status" value="1"/>
</dbReference>
<protein>
    <submittedName>
        <fullName evidence="6">Acyl-CoA reductase-like NAD-dependent aldehyde dehydrogenase</fullName>
    </submittedName>
</protein>
<dbReference type="FunFam" id="3.40.605.10:FF:000007">
    <property type="entry name" value="NAD/NADP-dependent betaine aldehyde dehydrogenase"/>
    <property type="match status" value="1"/>
</dbReference>
<dbReference type="Proteomes" id="UP000549882">
    <property type="component" value="Unassembled WGS sequence"/>
</dbReference>
<evidence type="ECO:0000313" key="6">
    <source>
        <dbReference type="EMBL" id="MBB5577265.1"/>
    </source>
</evidence>
<proteinExistence type="inferred from homology"/>
<reference evidence="6 7" key="1">
    <citation type="submission" date="2020-08" db="EMBL/GenBank/DDBJ databases">
        <title>Genomic Encyclopedia of Type Strains, Phase IV (KMG-V): Genome sequencing to study the core and pangenomes of soil and plant-associated prokaryotes.</title>
        <authorList>
            <person name="Whitman W."/>
        </authorList>
    </citation>
    <scope>NUCLEOTIDE SEQUENCE [LARGE SCALE GENOMIC DNA]</scope>
    <source>
        <strain evidence="6 7">SEMIA 4064</strain>
    </source>
</reference>
<dbReference type="GO" id="GO:0016620">
    <property type="term" value="F:oxidoreductase activity, acting on the aldehyde or oxo group of donors, NAD or NADP as acceptor"/>
    <property type="evidence" value="ECO:0007669"/>
    <property type="project" value="InterPro"/>
</dbReference>
<dbReference type="CDD" id="cd07106">
    <property type="entry name" value="ALDH_AldA-AAD23400"/>
    <property type="match status" value="1"/>
</dbReference>
<evidence type="ECO:0000256" key="2">
    <source>
        <dbReference type="ARBA" id="ARBA00023002"/>
    </source>
</evidence>
<evidence type="ECO:0000256" key="3">
    <source>
        <dbReference type="PROSITE-ProRule" id="PRU10007"/>
    </source>
</evidence>
<dbReference type="InterPro" id="IPR016163">
    <property type="entry name" value="Ald_DH_C"/>
</dbReference>
<dbReference type="InterPro" id="IPR016162">
    <property type="entry name" value="Ald_DH_N"/>
</dbReference>
<dbReference type="InterPro" id="IPR016161">
    <property type="entry name" value="Ald_DH/histidinol_DH"/>
</dbReference>
<dbReference type="SUPFAM" id="SSF53720">
    <property type="entry name" value="ALDH-like"/>
    <property type="match status" value="1"/>
</dbReference>
<dbReference type="Pfam" id="PF00171">
    <property type="entry name" value="Aldedh"/>
    <property type="match status" value="1"/>
</dbReference>
<comment type="caution">
    <text evidence="6">The sequence shown here is derived from an EMBL/GenBank/DDBJ whole genome shotgun (WGS) entry which is preliminary data.</text>
</comment>
<evidence type="ECO:0000256" key="1">
    <source>
        <dbReference type="ARBA" id="ARBA00009986"/>
    </source>
</evidence>